<comment type="subcellular location">
    <subcellularLocation>
        <location evidence="1">Cell inner membrane</location>
        <topology evidence="1">Multi-pass membrane protein</topology>
    </subcellularLocation>
</comment>
<feature type="transmembrane region" description="Helical" evidence="2">
    <location>
        <begin position="515"/>
        <end position="538"/>
    </location>
</feature>
<evidence type="ECO:0000259" key="3">
    <source>
        <dbReference type="Pfam" id="PF06808"/>
    </source>
</evidence>
<feature type="transmembrane region" description="Helical" evidence="2">
    <location>
        <begin position="150"/>
        <end position="169"/>
    </location>
</feature>
<feature type="transmembrane region" description="Helical" evidence="2">
    <location>
        <begin position="576"/>
        <end position="601"/>
    </location>
</feature>
<feature type="transmembrane region" description="Helical" evidence="2">
    <location>
        <begin position="642"/>
        <end position="665"/>
    </location>
</feature>
<dbReference type="GO" id="GO:0022857">
    <property type="term" value="F:transmembrane transporter activity"/>
    <property type="evidence" value="ECO:0007669"/>
    <property type="project" value="UniProtKB-UniRule"/>
</dbReference>
<comment type="caution">
    <text evidence="4">The sequence shown here is derived from an EMBL/GenBank/DDBJ whole genome shotgun (WGS) entry which is preliminary data.</text>
</comment>
<sequence length="887" mass="94512">MTKAPHTPAPDLEQLVADADRGGRNVGGVAGATLAAGALLWSIFQLWYASPLPFSFNWGIFNDTEARALHLGIAMFLGYLAYPASKRAARDRMPWYDWILALAAGFCGSYLYVFYNELAGRPGQPTPMDVATAVIGLALLLEVTRRALGLPMTVLGLVFVAYALAGPWLPDVLAHRGASLERLMSHMWLTTEGVYGVALGVSVSYIFIFVLLGSMLDKCGAGNYMMQVSFALLGHLRGGPAKVAVVSSAVNGLVSASSVANVVTGGIFTIPLMKKAGYGGVRAGAIETASSVNGQIMPPVMGAAAFLMIEYVGIPYTEIIRHAILPAAISYIALFYIVHLEALKLGIQPMMATGPVRTPLQKLAGWGMGISGTLLVMGAAYWIGTGVQAVAGAAAIWVLLAILAALYLWLLRVAAAHPDLPQDIDINHPVRPQPWPTVRAGLYFLIPIGILVWCLSVEELSAGLSAFWAAMAMLFQMVTQRPLMAWFRKQDAAPAWRQGWRDAIGGLQDGARNMIGIAIACGTAGLIVGAITLTGLGLRMTAFVELVSMGNVLLMLIFTALVCLILGLGMPTTANYILMATLMAPVVVELGAQNGLVIPLIAVHMFVFYYGIMADITPPVGLATFAAAAISGEDPIKTGIQGVTYAARTAILPFMFVFNPALLLIDVNYGWELALVVAGATLASLTFAAATMRWFRTRCTWAEVGVLLLATFMLFRPDWFMDHFAPQYESRPASDMLTIAAAMPDNGRLTVVLRGINLEGDELTKTVAVALPALEPGADASGAAASGVDAPEVASPAVGRQRLADAGLTLMSLGDQTQIGGVRFGSRAQRSGWEQGWDVLEVKAPNPQRWSDHWVYLPALLLLAGMWMRQGRRDGGSPIGRLRPGTA</sequence>
<evidence type="ECO:0000313" key="5">
    <source>
        <dbReference type="Proteomes" id="UP001161276"/>
    </source>
</evidence>
<reference evidence="4" key="1">
    <citation type="submission" date="2022-09" db="EMBL/GenBank/DDBJ databases">
        <title>Intensive care unit water sources are persistently colonized with multi-drug resistant bacteria and are the site of extensive horizontal gene transfer of antibiotic resistance genes.</title>
        <authorList>
            <person name="Diorio-Toth L."/>
        </authorList>
    </citation>
    <scope>NUCLEOTIDE SEQUENCE</scope>
    <source>
        <strain evidence="4">GD03676</strain>
    </source>
</reference>
<keyword evidence="2" id="KW-1133">Transmembrane helix</keyword>
<keyword evidence="1" id="KW-1003">Cell membrane</keyword>
<feature type="transmembrane region" description="Helical" evidence="2">
    <location>
        <begin position="193"/>
        <end position="216"/>
    </location>
</feature>
<evidence type="ECO:0000256" key="1">
    <source>
        <dbReference type="RuleBase" id="RU369079"/>
    </source>
</evidence>
<dbReference type="AlphaFoldDB" id="A0AA43B4L1"/>
<feature type="transmembrane region" description="Helical" evidence="2">
    <location>
        <begin position="550"/>
        <end position="569"/>
    </location>
</feature>
<dbReference type="InterPro" id="IPR011853">
    <property type="entry name" value="TRAP_DctM-Dct_fused"/>
</dbReference>
<feature type="transmembrane region" description="Helical" evidence="2">
    <location>
        <begin position="68"/>
        <end position="84"/>
    </location>
</feature>
<dbReference type="PANTHER" id="PTHR43849">
    <property type="entry name" value="BLL3936 PROTEIN"/>
    <property type="match status" value="1"/>
</dbReference>
<feature type="transmembrane region" description="Helical" evidence="2">
    <location>
        <begin position="607"/>
        <end position="630"/>
    </location>
</feature>
<keyword evidence="2" id="KW-0812">Transmembrane</keyword>
<dbReference type="Pfam" id="PF06808">
    <property type="entry name" value="DctM"/>
    <property type="match status" value="1"/>
</dbReference>
<dbReference type="NCBIfam" id="TIGR02123">
    <property type="entry name" value="TRAP_fused"/>
    <property type="match status" value="1"/>
</dbReference>
<feature type="domain" description="TRAP C4-dicarboxylate transport system permease DctM subunit" evidence="3">
    <location>
        <begin position="136"/>
        <end position="668"/>
    </location>
</feature>
<keyword evidence="1" id="KW-0813">Transport</keyword>
<gene>
    <name evidence="4" type="ORF">N5K24_25185</name>
</gene>
<dbReference type="EMBL" id="JAOCKG010000015">
    <property type="protein sequence ID" value="MDH2053719.1"/>
    <property type="molecule type" value="Genomic_DNA"/>
</dbReference>
<dbReference type="GO" id="GO:0005886">
    <property type="term" value="C:plasma membrane"/>
    <property type="evidence" value="ECO:0007669"/>
    <property type="project" value="UniProtKB-SubCell"/>
</dbReference>
<organism evidence="4 5">
    <name type="scientific">Achromobacter marplatensis</name>
    <dbReference type="NCBI Taxonomy" id="470868"/>
    <lineage>
        <taxon>Bacteria</taxon>
        <taxon>Pseudomonadati</taxon>
        <taxon>Pseudomonadota</taxon>
        <taxon>Betaproteobacteria</taxon>
        <taxon>Burkholderiales</taxon>
        <taxon>Alcaligenaceae</taxon>
        <taxon>Achromobacter</taxon>
    </lineage>
</organism>
<dbReference type="InterPro" id="IPR021814">
    <property type="entry name" value="DUF3394"/>
</dbReference>
<feature type="transmembrane region" description="Helical" evidence="2">
    <location>
        <begin position="671"/>
        <end position="692"/>
    </location>
</feature>
<feature type="transmembrane region" description="Helical" evidence="2">
    <location>
        <begin position="323"/>
        <end position="343"/>
    </location>
</feature>
<protein>
    <submittedName>
        <fullName evidence="4">TRAP transporter fused permease subunit</fullName>
    </submittedName>
</protein>
<proteinExistence type="predicted"/>
<comment type="function">
    <text evidence="1">Part of the tripartite ATP-independent periplasmic (TRAP) transport system.</text>
</comment>
<feature type="transmembrane region" description="Helical" evidence="2">
    <location>
        <begin position="363"/>
        <end position="383"/>
    </location>
</feature>
<dbReference type="RefSeq" id="WP_280029090.1">
    <property type="nucleotide sequence ID" value="NZ_JAOCKG010000015.1"/>
</dbReference>
<dbReference type="InterPro" id="IPR010656">
    <property type="entry name" value="DctM"/>
</dbReference>
<dbReference type="Pfam" id="PF11874">
    <property type="entry name" value="DUF3394"/>
    <property type="match status" value="1"/>
</dbReference>
<feature type="transmembrane region" description="Helical" evidence="2">
    <location>
        <begin position="300"/>
        <end position="317"/>
    </location>
</feature>
<accession>A0AA43B4L1</accession>
<evidence type="ECO:0000256" key="2">
    <source>
        <dbReference type="SAM" id="Phobius"/>
    </source>
</evidence>
<feature type="transmembrane region" description="Helical" evidence="2">
    <location>
        <begin position="127"/>
        <end position="143"/>
    </location>
</feature>
<dbReference type="PANTHER" id="PTHR43849:SF2">
    <property type="entry name" value="BLL3936 PROTEIN"/>
    <property type="match status" value="1"/>
</dbReference>
<keyword evidence="2" id="KW-0472">Membrane</keyword>
<feature type="transmembrane region" description="Helical" evidence="2">
    <location>
        <begin position="29"/>
        <end position="48"/>
    </location>
</feature>
<feature type="transmembrane region" description="Helical" evidence="2">
    <location>
        <begin position="389"/>
        <end position="410"/>
    </location>
</feature>
<feature type="transmembrane region" description="Helical" evidence="2">
    <location>
        <begin position="96"/>
        <end position="115"/>
    </location>
</feature>
<feature type="transmembrane region" description="Helical" evidence="2">
    <location>
        <begin position="462"/>
        <end position="479"/>
    </location>
</feature>
<evidence type="ECO:0000313" key="4">
    <source>
        <dbReference type="EMBL" id="MDH2053719.1"/>
    </source>
</evidence>
<keyword evidence="1" id="KW-0997">Cell inner membrane</keyword>
<name>A0AA43B4L1_9BURK</name>
<dbReference type="Proteomes" id="UP001161276">
    <property type="component" value="Unassembled WGS sequence"/>
</dbReference>
<feature type="transmembrane region" description="Helical" evidence="2">
    <location>
        <begin position="440"/>
        <end position="456"/>
    </location>
</feature>